<protein>
    <submittedName>
        <fullName evidence="1">HAD family phosphatase</fullName>
    </submittedName>
</protein>
<dbReference type="Proteomes" id="UP001271769">
    <property type="component" value="Unassembled WGS sequence"/>
</dbReference>
<reference evidence="1 2" key="1">
    <citation type="journal article" date="2013" name="Antonie Van Leeuwenhoek">
        <title>Dongia rigui sp. nov., isolated from freshwater of a large wetland in Korea.</title>
        <authorList>
            <person name="Baik K.S."/>
            <person name="Hwang Y.M."/>
            <person name="Choi J.S."/>
            <person name="Kwon J."/>
            <person name="Seong C.N."/>
        </authorList>
    </citation>
    <scope>NUCLEOTIDE SEQUENCE [LARGE SCALE GENOMIC DNA]</scope>
    <source>
        <strain evidence="1 2">04SU4-P</strain>
    </source>
</reference>
<evidence type="ECO:0000313" key="2">
    <source>
        <dbReference type="Proteomes" id="UP001271769"/>
    </source>
</evidence>
<dbReference type="InterPro" id="IPR036412">
    <property type="entry name" value="HAD-like_sf"/>
</dbReference>
<name>A0ABU5E0I9_9PROT</name>
<dbReference type="RefSeq" id="WP_320500746.1">
    <property type="nucleotide sequence ID" value="NZ_JAXCLX010000001.1"/>
</dbReference>
<organism evidence="1 2">
    <name type="scientific">Dongia rigui</name>
    <dbReference type="NCBI Taxonomy" id="940149"/>
    <lineage>
        <taxon>Bacteria</taxon>
        <taxon>Pseudomonadati</taxon>
        <taxon>Pseudomonadota</taxon>
        <taxon>Alphaproteobacteria</taxon>
        <taxon>Rhodospirillales</taxon>
        <taxon>Dongiaceae</taxon>
        <taxon>Dongia</taxon>
    </lineage>
</organism>
<dbReference type="PANTHER" id="PTHR18901">
    <property type="entry name" value="2-DEOXYGLUCOSE-6-PHOSPHATE PHOSPHATASE 2"/>
    <property type="match status" value="1"/>
</dbReference>
<dbReference type="Gene3D" id="3.40.50.1000">
    <property type="entry name" value="HAD superfamily/HAD-like"/>
    <property type="match status" value="1"/>
</dbReference>
<dbReference type="CDD" id="cd07505">
    <property type="entry name" value="HAD_BPGM-like"/>
    <property type="match status" value="1"/>
</dbReference>
<dbReference type="NCBIfam" id="TIGR01509">
    <property type="entry name" value="HAD-SF-IA-v3"/>
    <property type="match status" value="1"/>
</dbReference>
<dbReference type="PANTHER" id="PTHR18901:SF38">
    <property type="entry name" value="PSEUDOURIDINE-5'-PHOSPHATASE"/>
    <property type="match status" value="1"/>
</dbReference>
<accession>A0ABU5E0I9</accession>
<dbReference type="Gene3D" id="1.10.150.240">
    <property type="entry name" value="Putative phosphatase, domain 2"/>
    <property type="match status" value="1"/>
</dbReference>
<proteinExistence type="predicted"/>
<keyword evidence="2" id="KW-1185">Reference proteome</keyword>
<dbReference type="InterPro" id="IPR023198">
    <property type="entry name" value="PGP-like_dom2"/>
</dbReference>
<evidence type="ECO:0000313" key="1">
    <source>
        <dbReference type="EMBL" id="MDY0872326.1"/>
    </source>
</evidence>
<sequence>MPAAVIFDMDGLIFDTETLYQQAFLAAARRGGHDLPATVIQGAIGVPWAQSRSVILAHAGPDFPIDSYFALMVSHFDLLAATELRLKPGVVELLDLLDALAMPRCIATSSGHETVRSHLLAHGLVDRFHAVVGHGDYATGKPSPDPFLMAAHRLGVAPAACLALEDSHNGVRSASAAGMMTLMVPDLLQPTPEIRSLCTGVVSDLHEVCALILAASVADVTE</sequence>
<dbReference type="SFLD" id="SFLDS00003">
    <property type="entry name" value="Haloacid_Dehalogenase"/>
    <property type="match status" value="1"/>
</dbReference>
<dbReference type="InterPro" id="IPR006439">
    <property type="entry name" value="HAD-SF_hydro_IA"/>
</dbReference>
<dbReference type="EMBL" id="JAXCLX010000001">
    <property type="protein sequence ID" value="MDY0872326.1"/>
    <property type="molecule type" value="Genomic_DNA"/>
</dbReference>
<comment type="caution">
    <text evidence="1">The sequence shown here is derived from an EMBL/GenBank/DDBJ whole genome shotgun (WGS) entry which is preliminary data.</text>
</comment>
<gene>
    <name evidence="1" type="ORF">SMD31_10350</name>
</gene>
<dbReference type="SFLD" id="SFLDG01129">
    <property type="entry name" value="C1.5:_HAD__Beta-PGM__Phosphata"/>
    <property type="match status" value="1"/>
</dbReference>
<dbReference type="SUPFAM" id="SSF56784">
    <property type="entry name" value="HAD-like"/>
    <property type="match status" value="1"/>
</dbReference>
<dbReference type="Pfam" id="PF00702">
    <property type="entry name" value="Hydrolase"/>
    <property type="match status" value="1"/>
</dbReference>
<dbReference type="InterPro" id="IPR023214">
    <property type="entry name" value="HAD_sf"/>
</dbReference>